<keyword evidence="6" id="KW-0964">Secreted</keyword>
<keyword evidence="16" id="KW-1185">Reference proteome</keyword>
<protein>
    <recommendedName>
        <fullName evidence="4 11">Beta-galactosidase</fullName>
        <ecNumber evidence="4 11">3.2.1.23</ecNumber>
    </recommendedName>
</protein>
<dbReference type="PANTHER" id="PTHR23421">
    <property type="entry name" value="BETA-GALACTOSIDASE RELATED"/>
    <property type="match status" value="1"/>
</dbReference>
<feature type="chain" id="PRO_5025674690" description="Beta-galactosidase" evidence="13">
    <location>
        <begin position="27"/>
        <end position="845"/>
    </location>
</feature>
<evidence type="ECO:0000256" key="1">
    <source>
        <dbReference type="ARBA" id="ARBA00001412"/>
    </source>
</evidence>
<feature type="domain" description="SUEL-type lectin" evidence="14">
    <location>
        <begin position="755"/>
        <end position="842"/>
    </location>
</feature>
<comment type="subcellular location">
    <subcellularLocation>
        <location evidence="2">Secreted</location>
        <location evidence="2">Extracellular space</location>
        <location evidence="2">Apoplast</location>
    </subcellularLocation>
</comment>
<accession>A0A6A2WKR8</accession>
<dbReference type="GO" id="GO:0005975">
    <property type="term" value="P:carbohydrate metabolic process"/>
    <property type="evidence" value="ECO:0007669"/>
    <property type="project" value="InterPro"/>
</dbReference>
<evidence type="ECO:0000256" key="8">
    <source>
        <dbReference type="ARBA" id="ARBA00022801"/>
    </source>
</evidence>
<keyword evidence="8 11" id="KW-0378">Hydrolase</keyword>
<evidence type="ECO:0000259" key="14">
    <source>
        <dbReference type="PROSITE" id="PS50228"/>
    </source>
</evidence>
<keyword evidence="5" id="KW-0052">Apoplast</keyword>
<evidence type="ECO:0000256" key="13">
    <source>
        <dbReference type="SAM" id="SignalP"/>
    </source>
</evidence>
<reference evidence="15" key="1">
    <citation type="submission" date="2019-09" db="EMBL/GenBank/DDBJ databases">
        <title>Draft genome information of white flower Hibiscus syriacus.</title>
        <authorList>
            <person name="Kim Y.-M."/>
        </authorList>
    </citation>
    <scope>NUCLEOTIDE SEQUENCE [LARGE SCALE GENOMIC DNA]</scope>
    <source>
        <strain evidence="15">YM2019G1</strain>
    </source>
</reference>
<comment type="caution">
    <text evidence="15">The sequence shown here is derived from an EMBL/GenBank/DDBJ whole genome shotgun (WGS) entry which is preliminary data.</text>
</comment>
<evidence type="ECO:0000256" key="6">
    <source>
        <dbReference type="ARBA" id="ARBA00022525"/>
    </source>
</evidence>
<dbReference type="Proteomes" id="UP000436088">
    <property type="component" value="Unassembled WGS sequence"/>
</dbReference>
<evidence type="ECO:0000256" key="2">
    <source>
        <dbReference type="ARBA" id="ARBA00004271"/>
    </source>
</evidence>
<dbReference type="EC" id="3.2.1.23" evidence="4 11"/>
<gene>
    <name evidence="15" type="ORF">F3Y22_tig00116962pilonHSYRG00467</name>
</gene>
<dbReference type="Gene3D" id="2.60.120.260">
    <property type="entry name" value="Galactose-binding domain-like"/>
    <property type="match status" value="1"/>
</dbReference>
<evidence type="ECO:0000313" key="16">
    <source>
        <dbReference type="Proteomes" id="UP000436088"/>
    </source>
</evidence>
<dbReference type="Pfam" id="PF01301">
    <property type="entry name" value="Glyco_hydro_35"/>
    <property type="match status" value="1"/>
</dbReference>
<evidence type="ECO:0000256" key="7">
    <source>
        <dbReference type="ARBA" id="ARBA00022729"/>
    </source>
</evidence>
<dbReference type="InterPro" id="IPR017853">
    <property type="entry name" value="GH"/>
</dbReference>
<dbReference type="EMBL" id="VEPZ02001737">
    <property type="protein sequence ID" value="KAE8659461.1"/>
    <property type="molecule type" value="Genomic_DNA"/>
</dbReference>
<dbReference type="Gene3D" id="3.20.20.80">
    <property type="entry name" value="Glycosidases"/>
    <property type="match status" value="1"/>
</dbReference>
<evidence type="ECO:0000256" key="4">
    <source>
        <dbReference type="ARBA" id="ARBA00012756"/>
    </source>
</evidence>
<dbReference type="PROSITE" id="PS01182">
    <property type="entry name" value="GLYCOSYL_HYDROL_F35"/>
    <property type="match status" value="1"/>
</dbReference>
<dbReference type="GO" id="GO:0030246">
    <property type="term" value="F:carbohydrate binding"/>
    <property type="evidence" value="ECO:0007669"/>
    <property type="project" value="InterPro"/>
</dbReference>
<feature type="signal peptide" evidence="13">
    <location>
        <begin position="1"/>
        <end position="26"/>
    </location>
</feature>
<dbReference type="PRINTS" id="PR00742">
    <property type="entry name" value="GLHYDRLASE35"/>
</dbReference>
<dbReference type="InterPro" id="IPR019801">
    <property type="entry name" value="Glyco_hydro_35_CS"/>
</dbReference>
<dbReference type="Gene3D" id="2.60.120.740">
    <property type="match status" value="1"/>
</dbReference>
<organism evidence="15 16">
    <name type="scientific">Hibiscus syriacus</name>
    <name type="common">Rose of Sharon</name>
    <dbReference type="NCBI Taxonomy" id="106335"/>
    <lineage>
        <taxon>Eukaryota</taxon>
        <taxon>Viridiplantae</taxon>
        <taxon>Streptophyta</taxon>
        <taxon>Embryophyta</taxon>
        <taxon>Tracheophyta</taxon>
        <taxon>Spermatophyta</taxon>
        <taxon>Magnoliopsida</taxon>
        <taxon>eudicotyledons</taxon>
        <taxon>Gunneridae</taxon>
        <taxon>Pentapetalae</taxon>
        <taxon>rosids</taxon>
        <taxon>malvids</taxon>
        <taxon>Malvales</taxon>
        <taxon>Malvaceae</taxon>
        <taxon>Malvoideae</taxon>
        <taxon>Hibiscus</taxon>
    </lineage>
</organism>
<dbReference type="InterPro" id="IPR000922">
    <property type="entry name" value="Lectin_gal-bd_dom"/>
</dbReference>
<dbReference type="InterPro" id="IPR048913">
    <property type="entry name" value="BetaGal_gal-bd"/>
</dbReference>
<dbReference type="AlphaFoldDB" id="A0A6A2WKR8"/>
<evidence type="ECO:0000256" key="5">
    <source>
        <dbReference type="ARBA" id="ARBA00022523"/>
    </source>
</evidence>
<dbReference type="Pfam" id="PF02140">
    <property type="entry name" value="SUEL_Lectin"/>
    <property type="match status" value="1"/>
</dbReference>
<sequence length="845" mass="95872">MVEVVEPSRVLLITLLLTLLVTSGIAQNQDDGDGEVDDMAGSNVPKEVTYDGRSLKINGKRALLFSGSIHYPRSTPEVWPELLRKSKEGGLNAIETYTFWNGHEAVQGKYNFEGRYDLVKFIQLVHQHKLYAVLRVGPFIQAEWNHGGLPYWLREVPNIVFRSDNEPFKYHMKRFVTMIVDKLKQAKLFAPQGGPIILSQIENEYKTIQLAYREHGDSYIRWAAKMALSLDVKVPWIMCKQNDAPDPIINTCNGRHCGDTFMGPNGPNKPTLWTENWTAQFRVFGDPPSQRSAEDLAYSAARFFSKSGTMVNYYMYHGGTNYARTAASFITTRYYDEAPLDEFGLIREPKWGHLKDVHWAIRLCKRALFSGSHVFVKLGTDKEAHVWEQPGTGICAAFLSNNDTKKPQVLNFRGRDYDLPPRSITILPDCKTEVYNTQMITSQHNSRNFVRSANANKNFDWEMYKEVLPTEPAAVNPEPRELFELTKDRTDYAWYTTTIEMNSRDIPMKKGILPVFRVASFGHGLHAYINGKYIGTAHGSKVEKDFVFQRPVNFKEGPNHIALLGFLVGLPDSGANMHRRYAGPRSITILGLNTGTLDITLNGWSHQVGLDGEKHQIYTEQGSEKVQWTKADVSEGLTWFRGYFDAPEGNNQLAVQMTGMSKGMVWVNGQNIGRFWMSYLSPLKQPTQSEYLIPRSYLQPKNNLIVILDEEKGDPKDVEVLLADRDTICSYITEYHLPSVRLFDTKAGQLRALQNDLYPRVELTCPNQKLIVDVEFASFGDPFGSCGNYMLGNCTSPVSKQVVEKFCLEKSRCKIPLHIEEFKKNDACPERKKALAVQVKCASKS</sequence>
<evidence type="ECO:0000256" key="10">
    <source>
        <dbReference type="ARBA" id="ARBA00023295"/>
    </source>
</evidence>
<keyword evidence="10 11" id="KW-0326">Glycosidase</keyword>
<dbReference type="InterPro" id="IPR043159">
    <property type="entry name" value="Lectin_gal-bd_sf"/>
</dbReference>
<dbReference type="CDD" id="cd22842">
    <property type="entry name" value="Gal_Rha_Lectin_BGal"/>
    <property type="match status" value="1"/>
</dbReference>
<dbReference type="Pfam" id="PF17834">
    <property type="entry name" value="GHD"/>
    <property type="match status" value="1"/>
</dbReference>
<evidence type="ECO:0000256" key="3">
    <source>
        <dbReference type="ARBA" id="ARBA00009809"/>
    </source>
</evidence>
<comment type="similarity">
    <text evidence="3 12">Belongs to the glycosyl hydrolase 35 family.</text>
</comment>
<dbReference type="PROSITE" id="PS50228">
    <property type="entry name" value="SUEL_LECTIN"/>
    <property type="match status" value="1"/>
</dbReference>
<evidence type="ECO:0000256" key="9">
    <source>
        <dbReference type="ARBA" id="ARBA00023180"/>
    </source>
</evidence>
<dbReference type="InterPro" id="IPR008979">
    <property type="entry name" value="Galactose-bd-like_sf"/>
</dbReference>
<dbReference type="FunFam" id="3.20.20.80:FF:000006">
    <property type="entry name" value="Beta-galactosidase"/>
    <property type="match status" value="1"/>
</dbReference>
<evidence type="ECO:0000256" key="12">
    <source>
        <dbReference type="RuleBase" id="RU003679"/>
    </source>
</evidence>
<comment type="catalytic activity">
    <reaction evidence="1 11">
        <text>Hydrolysis of terminal non-reducing beta-D-galactose residues in beta-D-galactosides.</text>
        <dbReference type="EC" id="3.2.1.23"/>
    </reaction>
</comment>
<keyword evidence="7 13" id="KW-0732">Signal</keyword>
<dbReference type="SUPFAM" id="SSF51445">
    <property type="entry name" value="(Trans)glycosidases"/>
    <property type="match status" value="1"/>
</dbReference>
<dbReference type="InterPro" id="IPR001944">
    <property type="entry name" value="Glycoside_Hdrlase_35"/>
</dbReference>
<dbReference type="GO" id="GO:0048046">
    <property type="term" value="C:apoplast"/>
    <property type="evidence" value="ECO:0007669"/>
    <property type="project" value="UniProtKB-SubCell"/>
</dbReference>
<dbReference type="Pfam" id="PF21467">
    <property type="entry name" value="BetaGal_gal-bd"/>
    <property type="match status" value="1"/>
</dbReference>
<dbReference type="OrthoDB" id="1657402at2759"/>
<dbReference type="SUPFAM" id="SSF49785">
    <property type="entry name" value="Galactose-binding domain-like"/>
    <property type="match status" value="2"/>
</dbReference>
<evidence type="ECO:0000256" key="11">
    <source>
        <dbReference type="RuleBase" id="RU000675"/>
    </source>
</evidence>
<name>A0A6A2WKR8_HIBSY</name>
<proteinExistence type="inferred from homology"/>
<dbReference type="InterPro" id="IPR031330">
    <property type="entry name" value="Gly_Hdrlase_35_cat"/>
</dbReference>
<dbReference type="InterPro" id="IPR041392">
    <property type="entry name" value="GHD"/>
</dbReference>
<evidence type="ECO:0000313" key="15">
    <source>
        <dbReference type="EMBL" id="KAE8659461.1"/>
    </source>
</evidence>
<dbReference type="FunFam" id="2.60.120.260:FF:000050">
    <property type="entry name" value="Beta-galactosidase"/>
    <property type="match status" value="1"/>
</dbReference>
<dbReference type="GO" id="GO:0004565">
    <property type="term" value="F:beta-galactosidase activity"/>
    <property type="evidence" value="ECO:0007669"/>
    <property type="project" value="UniProtKB-EC"/>
</dbReference>
<keyword evidence="9" id="KW-0325">Glycoprotein</keyword>